<evidence type="ECO:0000313" key="2">
    <source>
        <dbReference type="EMBL" id="KAI5076179.1"/>
    </source>
</evidence>
<sequence>MHKFFTARLDALDTHGNRAARLSPSWIILRSNALSTSNPRQGRSASKESMTGKTFSTNVRLARHAATRLQKTFHAYDACHGYQFNDCFIPNGDDDIDVSDGQ</sequence>
<protein>
    <submittedName>
        <fullName evidence="2">Uncharacterized protein</fullName>
    </submittedName>
</protein>
<evidence type="ECO:0000313" key="3">
    <source>
        <dbReference type="Proteomes" id="UP000886520"/>
    </source>
</evidence>
<organism evidence="2 3">
    <name type="scientific">Adiantum capillus-veneris</name>
    <name type="common">Maidenhair fern</name>
    <dbReference type="NCBI Taxonomy" id="13818"/>
    <lineage>
        <taxon>Eukaryota</taxon>
        <taxon>Viridiplantae</taxon>
        <taxon>Streptophyta</taxon>
        <taxon>Embryophyta</taxon>
        <taxon>Tracheophyta</taxon>
        <taxon>Polypodiopsida</taxon>
        <taxon>Polypodiidae</taxon>
        <taxon>Polypodiales</taxon>
        <taxon>Pteridineae</taxon>
        <taxon>Pteridaceae</taxon>
        <taxon>Vittarioideae</taxon>
        <taxon>Adiantum</taxon>
    </lineage>
</organism>
<dbReference type="AlphaFoldDB" id="A0A9D4ZI02"/>
<feature type="region of interest" description="Disordered" evidence="1">
    <location>
        <begin position="33"/>
        <end position="54"/>
    </location>
</feature>
<dbReference type="EMBL" id="JABFUD020000008">
    <property type="protein sequence ID" value="KAI5076179.1"/>
    <property type="molecule type" value="Genomic_DNA"/>
</dbReference>
<dbReference type="Proteomes" id="UP000886520">
    <property type="component" value="Chromosome 8"/>
</dbReference>
<comment type="caution">
    <text evidence="2">The sequence shown here is derived from an EMBL/GenBank/DDBJ whole genome shotgun (WGS) entry which is preliminary data.</text>
</comment>
<proteinExistence type="predicted"/>
<keyword evidence="3" id="KW-1185">Reference proteome</keyword>
<reference evidence="2" key="1">
    <citation type="submission" date="2021-01" db="EMBL/GenBank/DDBJ databases">
        <title>Adiantum capillus-veneris genome.</title>
        <authorList>
            <person name="Fang Y."/>
            <person name="Liao Q."/>
        </authorList>
    </citation>
    <scope>NUCLEOTIDE SEQUENCE</scope>
    <source>
        <strain evidence="2">H3</strain>
        <tissue evidence="2">Leaf</tissue>
    </source>
</reference>
<evidence type="ECO:0000256" key="1">
    <source>
        <dbReference type="SAM" id="MobiDB-lite"/>
    </source>
</evidence>
<gene>
    <name evidence="2" type="ORF">GOP47_0008244</name>
</gene>
<accession>A0A9D4ZI02</accession>
<name>A0A9D4ZI02_ADICA</name>